<evidence type="ECO:0000313" key="1">
    <source>
        <dbReference type="Proteomes" id="UP000887565"/>
    </source>
</evidence>
<dbReference type="WBParaSite" id="nRc.2.0.1.t08537-RA">
    <property type="protein sequence ID" value="nRc.2.0.1.t08537-RA"/>
    <property type="gene ID" value="nRc.2.0.1.g08537"/>
</dbReference>
<protein>
    <submittedName>
        <fullName evidence="2">Uncharacterized protein</fullName>
    </submittedName>
</protein>
<accession>A0A915I332</accession>
<name>A0A915I332_ROMCU</name>
<organism evidence="1 2">
    <name type="scientific">Romanomermis culicivorax</name>
    <name type="common">Nematode worm</name>
    <dbReference type="NCBI Taxonomy" id="13658"/>
    <lineage>
        <taxon>Eukaryota</taxon>
        <taxon>Metazoa</taxon>
        <taxon>Ecdysozoa</taxon>
        <taxon>Nematoda</taxon>
        <taxon>Enoplea</taxon>
        <taxon>Dorylaimia</taxon>
        <taxon>Mermithida</taxon>
        <taxon>Mermithoidea</taxon>
        <taxon>Mermithidae</taxon>
        <taxon>Romanomermis</taxon>
    </lineage>
</organism>
<keyword evidence="1" id="KW-1185">Reference proteome</keyword>
<dbReference type="Proteomes" id="UP000887565">
    <property type="component" value="Unplaced"/>
</dbReference>
<reference evidence="2" key="1">
    <citation type="submission" date="2022-11" db="UniProtKB">
        <authorList>
            <consortium name="WormBaseParasite"/>
        </authorList>
    </citation>
    <scope>IDENTIFICATION</scope>
</reference>
<dbReference type="AlphaFoldDB" id="A0A915I332"/>
<evidence type="ECO:0000313" key="2">
    <source>
        <dbReference type="WBParaSite" id="nRc.2.0.1.t08537-RA"/>
    </source>
</evidence>
<sequence length="72" mass="8194">MLCNQAQDKAEQNFTKFRKEFYQKLCTSGKEDHMIQQCSNCLEKGINQLDDGFATYEKNSTIAGILVGIAER</sequence>
<proteinExistence type="predicted"/>